<dbReference type="OrthoDB" id="1442375at2"/>
<dbReference type="HOGENOM" id="CLU_2332093_0_0_6"/>
<dbReference type="EMBL" id="CP000851">
    <property type="protein sequence ID" value="ABV88981.1"/>
    <property type="molecule type" value="Genomic_DNA"/>
</dbReference>
<sequence>MDVAKGMLWLRQAAALGLAEAQVDLATIEYNGFNGEPDFIKIYVWLDAASLQGNEVAKQRLKLIAAKLSEAELQQAQTISQRCIGSEFKQCEISPQAN</sequence>
<evidence type="ECO:0000313" key="2">
    <source>
        <dbReference type="Proteomes" id="UP000002608"/>
    </source>
</evidence>
<evidence type="ECO:0000313" key="1">
    <source>
        <dbReference type="EMBL" id="ABV88981.1"/>
    </source>
</evidence>
<dbReference type="STRING" id="398579.Spea_3670"/>
<reference evidence="1 2" key="1">
    <citation type="submission" date="2007-10" db="EMBL/GenBank/DDBJ databases">
        <title>Complete sequence of Shewanella pealeana ATCC 700345.</title>
        <authorList>
            <consortium name="US DOE Joint Genome Institute"/>
            <person name="Copeland A."/>
            <person name="Lucas S."/>
            <person name="Lapidus A."/>
            <person name="Barry K."/>
            <person name="Glavina del Rio T."/>
            <person name="Dalin E."/>
            <person name="Tice H."/>
            <person name="Pitluck S."/>
            <person name="Chertkov O."/>
            <person name="Brettin T."/>
            <person name="Bruce D."/>
            <person name="Detter J.C."/>
            <person name="Han C."/>
            <person name="Schmutz J."/>
            <person name="Larimer F."/>
            <person name="Land M."/>
            <person name="Hauser L."/>
            <person name="Kyrpides N."/>
            <person name="Kim E."/>
            <person name="Zhao J.-S.Z."/>
            <person name="Manno D."/>
            <person name="Hawari J."/>
            <person name="Richardson P."/>
        </authorList>
    </citation>
    <scope>NUCLEOTIDE SEQUENCE [LARGE SCALE GENOMIC DNA]</scope>
    <source>
        <strain evidence="2">ATCC 700345 / ANG-SQ1</strain>
    </source>
</reference>
<keyword evidence="2" id="KW-1185">Reference proteome</keyword>
<proteinExistence type="predicted"/>
<name>A8H8U4_SHEPA</name>
<dbReference type="Gene3D" id="1.25.40.10">
    <property type="entry name" value="Tetratricopeptide repeat domain"/>
    <property type="match status" value="1"/>
</dbReference>
<dbReference type="KEGG" id="spl:Spea_3670"/>
<organism evidence="1 2">
    <name type="scientific">Shewanella pealeana (strain ATCC 700345 / ANG-SQ1)</name>
    <dbReference type="NCBI Taxonomy" id="398579"/>
    <lineage>
        <taxon>Bacteria</taxon>
        <taxon>Pseudomonadati</taxon>
        <taxon>Pseudomonadota</taxon>
        <taxon>Gammaproteobacteria</taxon>
        <taxon>Alteromonadales</taxon>
        <taxon>Shewanellaceae</taxon>
        <taxon>Shewanella</taxon>
    </lineage>
</organism>
<gene>
    <name evidence="1" type="ordered locus">Spea_3670</name>
</gene>
<dbReference type="SUPFAM" id="SSF81901">
    <property type="entry name" value="HCP-like"/>
    <property type="match status" value="1"/>
</dbReference>
<accession>A8H8U4</accession>
<dbReference type="InterPro" id="IPR011990">
    <property type="entry name" value="TPR-like_helical_dom_sf"/>
</dbReference>
<protein>
    <submittedName>
        <fullName evidence="1">Putative conserved protein</fullName>
    </submittedName>
</protein>
<dbReference type="AlphaFoldDB" id="A8H8U4"/>
<dbReference type="Proteomes" id="UP000002608">
    <property type="component" value="Chromosome"/>
</dbReference>
<dbReference type="RefSeq" id="WP_012156865.1">
    <property type="nucleotide sequence ID" value="NC_009901.1"/>
</dbReference>